<dbReference type="Pfam" id="PF03421">
    <property type="entry name" value="Acetyltransf_14"/>
    <property type="match status" value="1"/>
</dbReference>
<dbReference type="EMBL" id="AOGK01000024">
    <property type="protein sequence ID" value="MDG5977697.1"/>
    <property type="molecule type" value="Genomic_DNA"/>
</dbReference>
<proteinExistence type="inferred from homology"/>
<comment type="caution">
    <text evidence="7">The sequence shown here is derived from an EMBL/GenBank/DDBJ whole genome shotgun (WGS) entry which is preliminary data.</text>
</comment>
<evidence type="ECO:0000256" key="1">
    <source>
        <dbReference type="ARBA" id="ARBA00022679"/>
    </source>
</evidence>
<dbReference type="RefSeq" id="WP_068175116.1">
    <property type="nucleotide sequence ID" value="NZ_BCWR01000020.1"/>
</dbReference>
<evidence type="ECO:0000256" key="3">
    <source>
        <dbReference type="ARBA" id="ARBA00023785"/>
    </source>
</evidence>
<comment type="catalytic activity">
    <reaction evidence="4">
        <text>L-threonyl-[protein] + acetyl-CoA = O-acetyl-L-threonyl-[protein] + CoA</text>
        <dbReference type="Rhea" id="RHEA:65340"/>
        <dbReference type="Rhea" id="RHEA-COMP:11060"/>
        <dbReference type="Rhea" id="RHEA-COMP:16780"/>
        <dbReference type="ChEBI" id="CHEBI:30013"/>
        <dbReference type="ChEBI" id="CHEBI:57287"/>
        <dbReference type="ChEBI" id="CHEBI:57288"/>
        <dbReference type="ChEBI" id="CHEBI:141025"/>
    </reaction>
    <physiologicalReaction direction="left-to-right" evidence="4">
        <dbReference type="Rhea" id="RHEA:65341"/>
    </physiologicalReaction>
</comment>
<evidence type="ECO:0000256" key="5">
    <source>
        <dbReference type="ARBA" id="ARBA00048662"/>
    </source>
</evidence>
<evidence type="ECO:0000256" key="6">
    <source>
        <dbReference type="SAM" id="MobiDB-lite"/>
    </source>
</evidence>
<evidence type="ECO:0000313" key="7">
    <source>
        <dbReference type="EMBL" id="MDG5977697.1"/>
    </source>
</evidence>
<comment type="catalytic activity">
    <reaction evidence="5">
        <text>L-seryl-[protein] + acetyl-CoA = O-acetyl-L-seryl-[protein] + CoA</text>
        <dbReference type="Rhea" id="RHEA:59392"/>
        <dbReference type="Rhea" id="RHEA-COMP:9863"/>
        <dbReference type="Rhea" id="RHEA-COMP:15352"/>
        <dbReference type="ChEBI" id="CHEBI:29999"/>
        <dbReference type="ChEBI" id="CHEBI:57287"/>
        <dbReference type="ChEBI" id="CHEBI:57288"/>
        <dbReference type="ChEBI" id="CHEBI:141128"/>
    </reaction>
    <physiologicalReaction direction="left-to-right" evidence="5">
        <dbReference type="Rhea" id="RHEA:59393"/>
    </physiologicalReaction>
</comment>
<name>A0A9X4NUV7_9BURK</name>
<organism evidence="7 8">
    <name type="scientific">Hydrogenophaga taeniospiralis CCUG 15921</name>
    <dbReference type="NCBI Taxonomy" id="1281780"/>
    <lineage>
        <taxon>Bacteria</taxon>
        <taxon>Pseudomonadati</taxon>
        <taxon>Pseudomonadota</taxon>
        <taxon>Betaproteobacteria</taxon>
        <taxon>Burkholderiales</taxon>
        <taxon>Comamonadaceae</taxon>
        <taxon>Hydrogenophaga</taxon>
    </lineage>
</organism>
<feature type="region of interest" description="Disordered" evidence="6">
    <location>
        <begin position="223"/>
        <end position="245"/>
    </location>
</feature>
<keyword evidence="1" id="KW-0808">Transferase</keyword>
<evidence type="ECO:0000256" key="4">
    <source>
        <dbReference type="ARBA" id="ARBA00048364"/>
    </source>
</evidence>
<dbReference type="InterPro" id="IPR005083">
    <property type="entry name" value="YopJ-like"/>
</dbReference>
<keyword evidence="8" id="KW-1185">Reference proteome</keyword>
<reference evidence="7" key="1">
    <citation type="submission" date="2013-01" db="EMBL/GenBank/DDBJ databases">
        <title>Genome draft of Hydrogenophaga taeniospiralis 2K1.</title>
        <authorList>
            <person name="Gomila M."/>
            <person name="Lalucat J."/>
        </authorList>
    </citation>
    <scope>NUCLEOTIDE SEQUENCE</scope>
    <source>
        <strain evidence="7">CCUG 15921</strain>
    </source>
</reference>
<evidence type="ECO:0000313" key="8">
    <source>
        <dbReference type="Proteomes" id="UP001152876"/>
    </source>
</evidence>
<gene>
    <name evidence="7" type="ORF">H010_20756</name>
</gene>
<comment type="similarity">
    <text evidence="3">Belongs to the acetyltransferase YopJ family.</text>
</comment>
<dbReference type="AlphaFoldDB" id="A0A9X4NUV7"/>
<evidence type="ECO:0000256" key="2">
    <source>
        <dbReference type="ARBA" id="ARBA00023315"/>
    </source>
</evidence>
<accession>A0A9X4NUV7</accession>
<keyword evidence="2" id="KW-0012">Acyltransferase</keyword>
<dbReference type="GO" id="GO:0016746">
    <property type="term" value="F:acyltransferase activity"/>
    <property type="evidence" value="ECO:0007669"/>
    <property type="project" value="UniProtKB-KW"/>
</dbReference>
<dbReference type="Proteomes" id="UP001152876">
    <property type="component" value="Unassembled WGS sequence"/>
</dbReference>
<protein>
    <submittedName>
        <fullName evidence="7">Uncharacterized protein</fullName>
    </submittedName>
</protein>
<sequence length="304" mass="33352">MEQALEEGRTPDTADAQFLPELLAGVNAAHPGLQLERHLFELGAPKDELLASSLAQRLQNSLGSGQAWQGVLTDGDHGTAISLRFSAHTNDVSLLLVDSVGWGPFDVQRKRQAWQATLHTLTDALQARLPDGGKPVRLHLGMTDTGVQKSAEGCHIFAITAAKKMATDPAIQSLQERVLFGLLTGRVDAGVNHLDASRNLPPSLFKHATSKDELEHYIQVSGSRRRAAQAKKRDGFTGWQRPRPDALAPVNKKGQSLLECHAAHLVTRPDRTQPERQRTYSNSYELKRIDMLRQALLHLTAGLD</sequence>